<feature type="chain" id="PRO_5007429725" evidence="1">
    <location>
        <begin position="22"/>
        <end position="345"/>
    </location>
</feature>
<gene>
    <name evidence="2" type="ORF">L21SP5_00154</name>
    <name evidence="3" type="ORF">L21SP5_00251</name>
</gene>
<evidence type="ECO:0000256" key="1">
    <source>
        <dbReference type="SAM" id="SignalP"/>
    </source>
</evidence>
<proteinExistence type="predicted"/>
<evidence type="ECO:0000313" key="4">
    <source>
        <dbReference type="Proteomes" id="UP000064893"/>
    </source>
</evidence>
<dbReference type="AlphaFoldDB" id="A0A0S2HV68"/>
<name>A0A0S2HV68_9BACT</name>
<evidence type="ECO:0000313" key="3">
    <source>
        <dbReference type="EMBL" id="ALO13931.1"/>
    </source>
</evidence>
<dbReference type="EMBL" id="CP013118">
    <property type="protein sequence ID" value="ALO13931.1"/>
    <property type="molecule type" value="Genomic_DNA"/>
</dbReference>
<dbReference type="EMBL" id="CP013118">
    <property type="protein sequence ID" value="ALO13834.1"/>
    <property type="molecule type" value="Genomic_DNA"/>
</dbReference>
<feature type="signal peptide" evidence="1">
    <location>
        <begin position="1"/>
        <end position="21"/>
    </location>
</feature>
<dbReference type="Proteomes" id="UP000064893">
    <property type="component" value="Chromosome"/>
</dbReference>
<organism evidence="3 4">
    <name type="scientific">Salinivirga cyanobacteriivorans</name>
    <dbReference type="NCBI Taxonomy" id="1307839"/>
    <lineage>
        <taxon>Bacteria</taxon>
        <taxon>Pseudomonadati</taxon>
        <taxon>Bacteroidota</taxon>
        <taxon>Bacteroidia</taxon>
        <taxon>Bacteroidales</taxon>
        <taxon>Salinivirgaceae</taxon>
        <taxon>Salinivirga</taxon>
    </lineage>
</organism>
<protein>
    <submittedName>
        <fullName evidence="3">Uncharacterized protein</fullName>
    </submittedName>
</protein>
<evidence type="ECO:0000313" key="2">
    <source>
        <dbReference type="EMBL" id="ALO13834.1"/>
    </source>
</evidence>
<keyword evidence="4" id="KW-1185">Reference proteome</keyword>
<accession>A0A0S2HV68</accession>
<sequence precursor="true">MNKNRILLLAFSLLVTGLSHAQWKPTYDMDSDSLLQLFQDQHPFDVLHEIRHASVDIKDCYFNEELIPHVMKWLDKEMYFNYRNKGAYESFTNNKKYVKSRVGNWIEDNNRKVKIDSVLDDSVLLYQYWDTIWQESYNREKQQYYKNGAKLPYGALEFHRKLKHPQSYKTIHGFWEKGGYSRKSRYFYIMLAMHDPKAQKIHRKYADSVISVNSVSCHDKVFGVASNSHKYGDYGIKLIKELLKYQYKTCNPRHISSASLESLPINLALFIRTMNFYRFSESKTIEELKNATIFDLPKSMSQAMTRSDLIISNINDFYKALELYSRFLEKKDRYWKENMEYIEVE</sequence>
<dbReference type="RefSeq" id="WP_057951458.1">
    <property type="nucleotide sequence ID" value="NZ_CP013118.1"/>
</dbReference>
<dbReference type="KEGG" id="blq:L21SP5_00251"/>
<reference evidence="3 4" key="1">
    <citation type="submission" date="2015-11" db="EMBL/GenBank/DDBJ databases">
        <title>Description and complete genome sequence of a novel strain predominating in hypersaline microbial mats and representing a new family of the Bacteriodetes phylum.</title>
        <authorList>
            <person name="Spring S."/>
            <person name="Bunk B."/>
            <person name="Sproer C."/>
            <person name="Klenk H.-P."/>
        </authorList>
    </citation>
    <scope>NUCLEOTIDE SEQUENCE [LARGE SCALE GENOMIC DNA]</scope>
    <source>
        <strain evidence="3 4">L21-Spi-D4</strain>
    </source>
</reference>
<dbReference type="KEGG" id="blq:L21SP5_00154"/>
<keyword evidence="1" id="KW-0732">Signal</keyword>